<gene>
    <name evidence="8" type="primary">cdc6A</name>
</gene>
<protein>
    <recommendedName>
        <fullName evidence="5">ORC1-type DNA replication protein</fullName>
    </recommendedName>
</protein>
<evidence type="ECO:0000259" key="6">
    <source>
        <dbReference type="SMART" id="SM00382"/>
    </source>
</evidence>
<dbReference type="GO" id="GO:0006260">
    <property type="term" value="P:DNA replication"/>
    <property type="evidence" value="ECO:0007669"/>
    <property type="project" value="UniProtKB-UniRule"/>
</dbReference>
<proteinExistence type="inferred from homology"/>
<dbReference type="HAMAP" id="MF_01407">
    <property type="entry name" value="ORC1_type_DNA_replic_protein"/>
    <property type="match status" value="1"/>
</dbReference>
<evidence type="ECO:0000256" key="4">
    <source>
        <dbReference type="ARBA" id="ARBA00022840"/>
    </source>
</evidence>
<dbReference type="GO" id="GO:0005524">
    <property type="term" value="F:ATP binding"/>
    <property type="evidence" value="ECO:0007669"/>
    <property type="project" value="UniProtKB-UniRule"/>
</dbReference>
<dbReference type="InterPro" id="IPR015163">
    <property type="entry name" value="Cdc6_C"/>
</dbReference>
<evidence type="ECO:0000256" key="3">
    <source>
        <dbReference type="ARBA" id="ARBA00022741"/>
    </source>
</evidence>
<feature type="binding site" evidence="5">
    <location>
        <position position="269"/>
    </location>
    <ligand>
        <name>ATP</name>
        <dbReference type="ChEBI" id="CHEBI:30616"/>
    </ligand>
</feature>
<evidence type="ECO:0000256" key="1">
    <source>
        <dbReference type="ARBA" id="ARBA00006184"/>
    </source>
</evidence>
<dbReference type="CDD" id="cd00009">
    <property type="entry name" value="AAA"/>
    <property type="match status" value="1"/>
</dbReference>
<dbReference type="InterPro" id="IPR050311">
    <property type="entry name" value="ORC1/CDC6"/>
</dbReference>
<dbReference type="Gene3D" id="3.40.50.300">
    <property type="entry name" value="P-loop containing nucleotide triphosphate hydrolases"/>
    <property type="match status" value="1"/>
</dbReference>
<dbReference type="InterPro" id="IPR049945">
    <property type="entry name" value="AAA_22"/>
</dbReference>
<organism evidence="8">
    <name type="scientific">uncultured marine thaumarchaeote KM3_78_D03</name>
    <dbReference type="NCBI Taxonomy" id="1456290"/>
    <lineage>
        <taxon>Archaea</taxon>
        <taxon>Nitrososphaerota</taxon>
        <taxon>environmental samples</taxon>
    </lineage>
</organism>
<feature type="binding site" evidence="5">
    <location>
        <position position="281"/>
    </location>
    <ligand>
        <name>ATP</name>
        <dbReference type="ChEBI" id="CHEBI:30616"/>
    </ligand>
</feature>
<dbReference type="PANTHER" id="PTHR10763:SF26">
    <property type="entry name" value="CELL DIVISION CONTROL PROTEIN 6 HOMOLOG"/>
    <property type="match status" value="1"/>
</dbReference>
<dbReference type="InterPro" id="IPR055237">
    <property type="entry name" value="Cdc6_lid"/>
</dbReference>
<keyword evidence="8" id="KW-0131">Cell cycle</keyword>
<accession>A0A075HT28</accession>
<dbReference type="SMART" id="SM01074">
    <property type="entry name" value="Cdc6_C"/>
    <property type="match status" value="1"/>
</dbReference>
<dbReference type="GO" id="GO:0051301">
    <property type="term" value="P:cell division"/>
    <property type="evidence" value="ECO:0007669"/>
    <property type="project" value="UniProtKB-KW"/>
</dbReference>
<dbReference type="PANTHER" id="PTHR10763">
    <property type="entry name" value="CELL DIVISION CONTROL PROTEIN 6-RELATED"/>
    <property type="match status" value="1"/>
</dbReference>
<dbReference type="CDD" id="cd08768">
    <property type="entry name" value="Cdc6_C"/>
    <property type="match status" value="1"/>
</dbReference>
<dbReference type="Pfam" id="PF22703">
    <property type="entry name" value="Cdc6_lid"/>
    <property type="match status" value="1"/>
</dbReference>
<dbReference type="SUPFAM" id="SSF52540">
    <property type="entry name" value="P-loop containing nucleoside triphosphate hydrolases"/>
    <property type="match status" value="1"/>
</dbReference>
<dbReference type="InterPro" id="IPR014277">
    <property type="entry name" value="Orc1/Cdc6_arc"/>
</dbReference>
<dbReference type="FunFam" id="1.10.8.60:FF:000073">
    <property type="entry name" value="ORC1-type DNA replication protein"/>
    <property type="match status" value="1"/>
</dbReference>
<dbReference type="InterPro" id="IPR036390">
    <property type="entry name" value="WH_DNA-bd_sf"/>
</dbReference>
<dbReference type="NCBIfam" id="TIGR02928">
    <property type="entry name" value="orc1/cdc6 family replication initiation protein"/>
    <property type="match status" value="1"/>
</dbReference>
<evidence type="ECO:0000256" key="2">
    <source>
        <dbReference type="ARBA" id="ARBA00022705"/>
    </source>
</evidence>
<dbReference type="Gene3D" id="1.10.10.10">
    <property type="entry name" value="Winged helix-like DNA-binding domain superfamily/Winged helix DNA-binding domain"/>
    <property type="match status" value="1"/>
</dbReference>
<dbReference type="InterPro" id="IPR027417">
    <property type="entry name" value="P-loop_NTPase"/>
</dbReference>
<evidence type="ECO:0000256" key="5">
    <source>
        <dbReference type="HAMAP-Rule" id="MF_01407"/>
    </source>
</evidence>
<dbReference type="Pfam" id="PF09079">
    <property type="entry name" value="WHD_Cdc6"/>
    <property type="match status" value="1"/>
</dbReference>
<dbReference type="AlphaFoldDB" id="A0A075HT28"/>
<dbReference type="InterPro" id="IPR036388">
    <property type="entry name" value="WH-like_DNA-bd_sf"/>
</dbReference>
<comment type="function">
    <text evidence="5">Involved in regulation of DNA replication.</text>
</comment>
<dbReference type="Gene3D" id="1.10.8.60">
    <property type="match status" value="1"/>
</dbReference>
<sequence>MKVSGSDPIDLRRVNKNDQSCEVFQKDQLNCCFEIVNDLNMSTTTIDPIDRLLDAAQNGKTLIKNRDVLHFTFMPNQILHRDPEQEKITQSLLPILMESRPSNLLVYGKPGTGKTLVIKKVLSKIQKRVEEGSFPIKLAYTNAKQETTLYGLLVSFGRQLGLGSQKTNDEKMWLPSTGLSISEVFNRILYVIEKNETNAVFVIDEIDYLAELIQKTGKDVLYQITRANERLTTGSLTLIGVSNDLTFKERLDPRVISSLSEEEVVFTNYNLPQIREILDARIEVAFDEDIVTDSALNLCSAMAGRESGDARRALDLLRVAAEIAERSQMSTVTEEHIRMAAEKIEENKEVIALRSYPLHEKLLILAIMKSSEISTGEVYSTYKNLCKDIRQKELTQRRVTQMLSEIEMSGIIAGRIVHQGTHGNTKKYRITVSPDMVKTTFKDEMLLEDIL</sequence>
<feature type="binding site" evidence="5">
    <location>
        <begin position="112"/>
        <end position="116"/>
    </location>
    <ligand>
        <name>ATP</name>
        <dbReference type="ChEBI" id="CHEBI:30616"/>
    </ligand>
</feature>
<dbReference type="InterPro" id="IPR003593">
    <property type="entry name" value="AAA+_ATPase"/>
</dbReference>
<comment type="similarity">
    <text evidence="1 5">Belongs to the CDC6/cdc18 family.</text>
</comment>
<feature type="domain" description="Cdc6 C-terminal" evidence="7">
    <location>
        <begin position="362"/>
        <end position="441"/>
    </location>
</feature>
<dbReference type="SMART" id="SM00382">
    <property type="entry name" value="AAA"/>
    <property type="match status" value="1"/>
</dbReference>
<keyword evidence="3 5" id="KW-0547">Nucleotide-binding</keyword>
<dbReference type="Pfam" id="PF13401">
    <property type="entry name" value="AAA_22"/>
    <property type="match status" value="1"/>
</dbReference>
<keyword evidence="2 5" id="KW-0235">DNA replication</keyword>
<name>A0A075HT28_9ARCH</name>
<keyword evidence="4 5" id="KW-0067">ATP-binding</keyword>
<evidence type="ECO:0000313" key="8">
    <source>
        <dbReference type="EMBL" id="AIF17597.1"/>
    </source>
</evidence>
<dbReference type="CDD" id="cd18139">
    <property type="entry name" value="HLD_clamp_RarA"/>
    <property type="match status" value="1"/>
</dbReference>
<reference evidence="8" key="1">
    <citation type="journal article" date="2014" name="Genome Biol. Evol.">
        <title>Pangenome evidence for extensive interdomain horizontal transfer affecting lineage core and shell genes in uncultured planktonic thaumarchaeota and euryarchaeota.</title>
        <authorList>
            <person name="Deschamps P."/>
            <person name="Zivanovic Y."/>
            <person name="Moreira D."/>
            <person name="Rodriguez-Valera F."/>
            <person name="Lopez-Garcia P."/>
        </authorList>
    </citation>
    <scope>NUCLEOTIDE SEQUENCE</scope>
</reference>
<keyword evidence="8" id="KW-0132">Cell division</keyword>
<dbReference type="EMBL" id="KF901087">
    <property type="protein sequence ID" value="AIF17597.1"/>
    <property type="molecule type" value="Genomic_DNA"/>
</dbReference>
<evidence type="ECO:0000259" key="7">
    <source>
        <dbReference type="SMART" id="SM01074"/>
    </source>
</evidence>
<dbReference type="GO" id="GO:0016887">
    <property type="term" value="F:ATP hydrolysis activity"/>
    <property type="evidence" value="ECO:0007669"/>
    <property type="project" value="InterPro"/>
</dbReference>
<dbReference type="SUPFAM" id="SSF46785">
    <property type="entry name" value="Winged helix' DNA-binding domain"/>
    <property type="match status" value="1"/>
</dbReference>
<feature type="domain" description="AAA+ ATPase" evidence="6">
    <location>
        <begin position="100"/>
        <end position="270"/>
    </location>
</feature>